<protein>
    <recommendedName>
        <fullName evidence="10">Cadherin domain-containing protein</fullName>
    </recommendedName>
</protein>
<sequence>MSPDWSPPSHPYTLIGSIISQVTGNDVDSGPALSYSLQLEPEAQGLFSIQRYGGALSLTGALDFESRSCYTLIIRSSDSRHQNEANLTLMVQDVNDNRPQFTQHLYQVRQHLYQVR</sequence>
<dbReference type="PROSITE" id="PS50268">
    <property type="entry name" value="CADHERIN_2"/>
    <property type="match status" value="1"/>
</dbReference>
<dbReference type="Proteomes" id="UP001497482">
    <property type="component" value="Chromosome 10"/>
</dbReference>
<organism evidence="11 12">
    <name type="scientific">Knipowitschia caucasica</name>
    <name type="common">Caucasian dwarf goby</name>
    <name type="synonym">Pomatoschistus caucasicus</name>
    <dbReference type="NCBI Taxonomy" id="637954"/>
    <lineage>
        <taxon>Eukaryota</taxon>
        <taxon>Metazoa</taxon>
        <taxon>Chordata</taxon>
        <taxon>Craniata</taxon>
        <taxon>Vertebrata</taxon>
        <taxon>Euteleostomi</taxon>
        <taxon>Actinopterygii</taxon>
        <taxon>Neopterygii</taxon>
        <taxon>Teleostei</taxon>
        <taxon>Neoteleostei</taxon>
        <taxon>Acanthomorphata</taxon>
        <taxon>Gobiaria</taxon>
        <taxon>Gobiiformes</taxon>
        <taxon>Gobioidei</taxon>
        <taxon>Gobiidae</taxon>
        <taxon>Gobiinae</taxon>
        <taxon>Knipowitschia</taxon>
    </lineage>
</organism>
<dbReference type="InterPro" id="IPR002126">
    <property type="entry name" value="Cadherin-like_dom"/>
</dbReference>
<dbReference type="InterPro" id="IPR020894">
    <property type="entry name" value="Cadherin_CS"/>
</dbReference>
<dbReference type="AlphaFoldDB" id="A0AAV2J0E7"/>
<accession>A0AAV2J0E7</accession>
<evidence type="ECO:0000313" key="12">
    <source>
        <dbReference type="Proteomes" id="UP001497482"/>
    </source>
</evidence>
<dbReference type="PANTHER" id="PTHR24025">
    <property type="entry name" value="DESMOGLEIN FAMILY MEMBER"/>
    <property type="match status" value="1"/>
</dbReference>
<keyword evidence="8" id="KW-0325">Glycoprotein</keyword>
<dbReference type="Gene3D" id="2.60.40.60">
    <property type="entry name" value="Cadherins"/>
    <property type="match status" value="1"/>
</dbReference>
<gene>
    <name evidence="11" type="ORF">KC01_LOCUS2523</name>
</gene>
<evidence type="ECO:0000313" key="11">
    <source>
        <dbReference type="EMBL" id="CAL1570190.1"/>
    </source>
</evidence>
<dbReference type="GO" id="GO:0005509">
    <property type="term" value="F:calcium ion binding"/>
    <property type="evidence" value="ECO:0007669"/>
    <property type="project" value="UniProtKB-UniRule"/>
</dbReference>
<evidence type="ECO:0000256" key="3">
    <source>
        <dbReference type="ARBA" id="ARBA00022737"/>
    </source>
</evidence>
<keyword evidence="4 9" id="KW-0106">Calcium</keyword>
<dbReference type="InterPro" id="IPR050971">
    <property type="entry name" value="Cadherin-domain_protein"/>
</dbReference>
<dbReference type="Pfam" id="PF00028">
    <property type="entry name" value="Cadherin"/>
    <property type="match status" value="1"/>
</dbReference>
<evidence type="ECO:0000256" key="1">
    <source>
        <dbReference type="ARBA" id="ARBA00004370"/>
    </source>
</evidence>
<comment type="subcellular location">
    <subcellularLocation>
        <location evidence="1">Membrane</location>
    </subcellularLocation>
</comment>
<dbReference type="PRINTS" id="PR00205">
    <property type="entry name" value="CADHERIN"/>
</dbReference>
<dbReference type="CDD" id="cd11304">
    <property type="entry name" value="Cadherin_repeat"/>
    <property type="match status" value="1"/>
</dbReference>
<evidence type="ECO:0000256" key="2">
    <source>
        <dbReference type="ARBA" id="ARBA00022692"/>
    </source>
</evidence>
<reference evidence="11 12" key="1">
    <citation type="submission" date="2024-04" db="EMBL/GenBank/DDBJ databases">
        <authorList>
            <person name="Waldvogel A.-M."/>
            <person name="Schoenle A."/>
        </authorList>
    </citation>
    <scope>NUCLEOTIDE SEQUENCE [LARGE SCALE GENOMIC DNA]</scope>
</reference>
<dbReference type="GO" id="GO:0005911">
    <property type="term" value="C:cell-cell junction"/>
    <property type="evidence" value="ECO:0007669"/>
    <property type="project" value="TreeGrafter"/>
</dbReference>
<feature type="domain" description="Cadherin" evidence="10">
    <location>
        <begin position="16"/>
        <end position="101"/>
    </location>
</feature>
<dbReference type="InterPro" id="IPR015919">
    <property type="entry name" value="Cadherin-like_sf"/>
</dbReference>
<dbReference type="PROSITE" id="PS00232">
    <property type="entry name" value="CADHERIN_1"/>
    <property type="match status" value="1"/>
</dbReference>
<dbReference type="PANTHER" id="PTHR24025:SF23">
    <property type="entry name" value="NEURAL-CADHERIN"/>
    <property type="match status" value="1"/>
</dbReference>
<keyword evidence="2" id="KW-0812">Transmembrane</keyword>
<dbReference type="EMBL" id="OZ035832">
    <property type="protein sequence ID" value="CAL1570190.1"/>
    <property type="molecule type" value="Genomic_DNA"/>
</dbReference>
<evidence type="ECO:0000259" key="10">
    <source>
        <dbReference type="PROSITE" id="PS50268"/>
    </source>
</evidence>
<dbReference type="GO" id="GO:0009653">
    <property type="term" value="P:anatomical structure morphogenesis"/>
    <property type="evidence" value="ECO:0007669"/>
    <property type="project" value="UniProtKB-ARBA"/>
</dbReference>
<dbReference type="SUPFAM" id="SSF49313">
    <property type="entry name" value="Cadherin-like"/>
    <property type="match status" value="1"/>
</dbReference>
<keyword evidence="6" id="KW-1133">Transmembrane helix</keyword>
<proteinExistence type="predicted"/>
<keyword evidence="5" id="KW-0130">Cell adhesion</keyword>
<keyword evidence="3" id="KW-0677">Repeat</keyword>
<dbReference type="GO" id="GO:0007156">
    <property type="term" value="P:homophilic cell adhesion via plasma membrane adhesion molecules"/>
    <property type="evidence" value="ECO:0007669"/>
    <property type="project" value="InterPro"/>
</dbReference>
<dbReference type="GO" id="GO:0005886">
    <property type="term" value="C:plasma membrane"/>
    <property type="evidence" value="ECO:0007669"/>
    <property type="project" value="InterPro"/>
</dbReference>
<evidence type="ECO:0000256" key="9">
    <source>
        <dbReference type="PROSITE-ProRule" id="PRU00043"/>
    </source>
</evidence>
<keyword evidence="12" id="KW-1185">Reference proteome</keyword>
<keyword evidence="7" id="KW-0472">Membrane</keyword>
<evidence type="ECO:0000256" key="6">
    <source>
        <dbReference type="ARBA" id="ARBA00022989"/>
    </source>
</evidence>
<evidence type="ECO:0000256" key="8">
    <source>
        <dbReference type="ARBA" id="ARBA00023180"/>
    </source>
</evidence>
<evidence type="ECO:0000256" key="7">
    <source>
        <dbReference type="ARBA" id="ARBA00023136"/>
    </source>
</evidence>
<evidence type="ECO:0000256" key="5">
    <source>
        <dbReference type="ARBA" id="ARBA00022889"/>
    </source>
</evidence>
<dbReference type="SMART" id="SM00112">
    <property type="entry name" value="CA"/>
    <property type="match status" value="1"/>
</dbReference>
<name>A0AAV2J0E7_KNICA</name>
<dbReference type="FunFam" id="2.60.40.60:FF:000035">
    <property type="entry name" value="Protocadherin Fat 3"/>
    <property type="match status" value="1"/>
</dbReference>
<evidence type="ECO:0000256" key="4">
    <source>
        <dbReference type="ARBA" id="ARBA00022837"/>
    </source>
</evidence>